<accession>V6LIJ8</accession>
<gene>
    <name evidence="1" type="ORF">SS50377_15799</name>
</gene>
<sequence length="170" mass="18919">MLQVWSGIAINSVVIENSSIVGARQTSGVALADGFAGLSQAKNLRKLVLHRQSSIEFPDRDCTIKNLIIGNNTDFLEELSIRLYKIENLEISCPVLNYRFSKGTLPSTLTAILVDLSPFTLNTRTLAPDMRNGNVQKSWNIIDTSSTAVLLRMICRNSAQYRCLSLLFRL</sequence>
<reference evidence="1" key="1">
    <citation type="journal article" date="2014" name="PLoS Genet.">
        <title>The Genome of Spironucleus salmonicida Highlights a Fish Pathogen Adapted to Fluctuating Environments.</title>
        <authorList>
            <person name="Xu F."/>
            <person name="Jerlstrom-Hultqvist J."/>
            <person name="Einarsson E."/>
            <person name="Astvaldsson A."/>
            <person name="Svard S.G."/>
            <person name="Andersson J.O."/>
        </authorList>
    </citation>
    <scope>NUCLEOTIDE SEQUENCE</scope>
</reference>
<proteinExistence type="predicted"/>
<name>V6LIJ8_9EUKA</name>
<dbReference type="EMBL" id="KI546117">
    <property type="protein sequence ID" value="EST44367.1"/>
    <property type="molecule type" value="Genomic_DNA"/>
</dbReference>
<dbReference type="VEuPathDB" id="GiardiaDB:SS50377_26252"/>
<protein>
    <submittedName>
        <fullName evidence="1">Uncharacterized protein</fullName>
    </submittedName>
</protein>
<evidence type="ECO:0000313" key="1">
    <source>
        <dbReference type="EMBL" id="EST44367.1"/>
    </source>
</evidence>
<organism evidence="1">
    <name type="scientific">Spironucleus salmonicida</name>
    <dbReference type="NCBI Taxonomy" id="348837"/>
    <lineage>
        <taxon>Eukaryota</taxon>
        <taxon>Metamonada</taxon>
        <taxon>Diplomonadida</taxon>
        <taxon>Hexamitidae</taxon>
        <taxon>Hexamitinae</taxon>
        <taxon>Spironucleus</taxon>
    </lineage>
</organism>
<dbReference type="AlphaFoldDB" id="V6LIJ8"/>